<dbReference type="KEGG" id="ttq:NIES37_14670"/>
<dbReference type="EMBL" id="AP018248">
    <property type="protein sequence ID" value="BAY97525.1"/>
    <property type="molecule type" value="Genomic_DNA"/>
</dbReference>
<dbReference type="AlphaFoldDB" id="A0A1Z4MVL4"/>
<organism evidence="1 2">
    <name type="scientific">Tolypothrix tenuis PCC 7101</name>
    <dbReference type="NCBI Taxonomy" id="231146"/>
    <lineage>
        <taxon>Bacteria</taxon>
        <taxon>Bacillati</taxon>
        <taxon>Cyanobacteriota</taxon>
        <taxon>Cyanophyceae</taxon>
        <taxon>Nostocales</taxon>
        <taxon>Tolypothrichaceae</taxon>
        <taxon>Tolypothrix</taxon>
    </lineage>
</organism>
<sequence length="54" mass="6246">MLISELLSKLALINLKKLALANIVSYYDRLYTNSLLIDIRMLNICKIRDVAHQI</sequence>
<keyword evidence="2" id="KW-1185">Reference proteome</keyword>
<reference evidence="1 2" key="1">
    <citation type="submission" date="2017-06" db="EMBL/GenBank/DDBJ databases">
        <title>Genome sequencing of cyanobaciteial culture collection at National Institute for Environmental Studies (NIES).</title>
        <authorList>
            <person name="Hirose Y."/>
            <person name="Shimura Y."/>
            <person name="Fujisawa T."/>
            <person name="Nakamura Y."/>
            <person name="Kawachi M."/>
        </authorList>
    </citation>
    <scope>NUCLEOTIDE SEQUENCE [LARGE SCALE GENOMIC DNA]</scope>
    <source>
        <strain evidence="1 2">NIES-37</strain>
    </source>
</reference>
<accession>A0A1Z4MVL4</accession>
<proteinExistence type="predicted"/>
<name>A0A1Z4MVL4_9CYAN</name>
<evidence type="ECO:0000313" key="2">
    <source>
        <dbReference type="Proteomes" id="UP000218785"/>
    </source>
</evidence>
<dbReference type="Proteomes" id="UP000218785">
    <property type="component" value="Chromosome"/>
</dbReference>
<protein>
    <submittedName>
        <fullName evidence="1">Uncharacterized protein</fullName>
    </submittedName>
</protein>
<gene>
    <name evidence="1" type="ORF">NIES37_14670</name>
</gene>
<evidence type="ECO:0000313" key="1">
    <source>
        <dbReference type="EMBL" id="BAY97525.1"/>
    </source>
</evidence>